<keyword evidence="4" id="KW-0804">Transcription</keyword>
<evidence type="ECO:0000256" key="1">
    <source>
        <dbReference type="ARBA" id="ARBA00004123"/>
    </source>
</evidence>
<dbReference type="OrthoDB" id="10044343at2759"/>
<reference evidence="9" key="2">
    <citation type="submission" date="2015-06" db="UniProtKB">
        <authorList>
            <consortium name="EnsemblMetazoa"/>
        </authorList>
    </citation>
    <scope>IDENTIFICATION</scope>
</reference>
<keyword evidence="5" id="KW-0539">Nucleus</keyword>
<dbReference type="GO" id="GO:0005634">
    <property type="term" value="C:nucleus"/>
    <property type="evidence" value="ECO:0007669"/>
    <property type="project" value="UniProtKB-SubCell"/>
</dbReference>
<feature type="compositionally biased region" description="Polar residues" evidence="6">
    <location>
        <begin position="272"/>
        <end position="283"/>
    </location>
</feature>
<dbReference type="PROSITE" id="PS51011">
    <property type="entry name" value="ARID"/>
    <property type="match status" value="1"/>
</dbReference>
<evidence type="ECO:0000259" key="7">
    <source>
        <dbReference type="PROSITE" id="PS51011"/>
    </source>
</evidence>
<evidence type="ECO:0008006" key="11">
    <source>
        <dbReference type="Google" id="ProtNLM"/>
    </source>
</evidence>
<dbReference type="HOGENOM" id="CLU_026952_0_1_1"/>
<evidence type="ECO:0000256" key="4">
    <source>
        <dbReference type="ARBA" id="ARBA00023163"/>
    </source>
</evidence>
<dbReference type="Pfam" id="PF01388">
    <property type="entry name" value="ARID"/>
    <property type="match status" value="1"/>
</dbReference>
<feature type="compositionally biased region" description="Acidic residues" evidence="6">
    <location>
        <begin position="1"/>
        <end position="10"/>
    </location>
</feature>
<dbReference type="InterPro" id="IPR023334">
    <property type="entry name" value="REKLES_domain"/>
</dbReference>
<evidence type="ECO:0000313" key="10">
    <source>
        <dbReference type="Proteomes" id="UP000015104"/>
    </source>
</evidence>
<organism evidence="9 10">
    <name type="scientific">Tetranychus urticae</name>
    <name type="common">Two-spotted spider mite</name>
    <dbReference type="NCBI Taxonomy" id="32264"/>
    <lineage>
        <taxon>Eukaryota</taxon>
        <taxon>Metazoa</taxon>
        <taxon>Ecdysozoa</taxon>
        <taxon>Arthropoda</taxon>
        <taxon>Chelicerata</taxon>
        <taxon>Arachnida</taxon>
        <taxon>Acari</taxon>
        <taxon>Acariformes</taxon>
        <taxon>Trombidiformes</taxon>
        <taxon>Prostigmata</taxon>
        <taxon>Eleutherengona</taxon>
        <taxon>Raphignathae</taxon>
        <taxon>Tetranychoidea</taxon>
        <taxon>Tetranychidae</taxon>
        <taxon>Tetranychus</taxon>
    </lineage>
</organism>
<keyword evidence="10" id="KW-1185">Reference proteome</keyword>
<feature type="compositionally biased region" description="Low complexity" evidence="6">
    <location>
        <begin position="228"/>
        <end position="240"/>
    </location>
</feature>
<dbReference type="Proteomes" id="UP000015104">
    <property type="component" value="Unassembled WGS sequence"/>
</dbReference>
<dbReference type="EnsemblMetazoa" id="tetur09g05740.1">
    <property type="protein sequence ID" value="tetur09g05740.1"/>
    <property type="gene ID" value="tetur09g05740"/>
</dbReference>
<name>T1KE92_TETUR</name>
<dbReference type="GO" id="GO:0006357">
    <property type="term" value="P:regulation of transcription by RNA polymerase II"/>
    <property type="evidence" value="ECO:0007669"/>
    <property type="project" value="InterPro"/>
</dbReference>
<comment type="subcellular location">
    <subcellularLocation>
        <location evidence="1">Nucleus</location>
    </subcellularLocation>
</comment>
<evidence type="ECO:0000256" key="3">
    <source>
        <dbReference type="ARBA" id="ARBA00023125"/>
    </source>
</evidence>
<evidence type="ECO:0000256" key="5">
    <source>
        <dbReference type="ARBA" id="ARBA00023242"/>
    </source>
</evidence>
<dbReference type="PROSITE" id="PS51486">
    <property type="entry name" value="REKLES"/>
    <property type="match status" value="1"/>
</dbReference>
<keyword evidence="2" id="KW-0805">Transcription regulation</keyword>
<dbReference type="SMART" id="SM01014">
    <property type="entry name" value="ARID"/>
    <property type="match status" value="1"/>
</dbReference>
<gene>
    <name evidence="9" type="primary">107363222</name>
</gene>
<dbReference type="InterPro" id="IPR036431">
    <property type="entry name" value="ARID_dom_sf"/>
</dbReference>
<evidence type="ECO:0000256" key="6">
    <source>
        <dbReference type="SAM" id="MobiDB-lite"/>
    </source>
</evidence>
<dbReference type="GO" id="GO:0003677">
    <property type="term" value="F:DNA binding"/>
    <property type="evidence" value="ECO:0007669"/>
    <property type="project" value="UniProtKB-KW"/>
</dbReference>
<dbReference type="AlphaFoldDB" id="T1KE92"/>
<feature type="region of interest" description="Disordered" evidence="6">
    <location>
        <begin position="190"/>
        <end position="260"/>
    </location>
</feature>
<proteinExistence type="predicted"/>
<reference evidence="10" key="1">
    <citation type="submission" date="2011-08" db="EMBL/GenBank/DDBJ databases">
        <authorList>
            <person name="Rombauts S."/>
        </authorList>
    </citation>
    <scope>NUCLEOTIDE SEQUENCE</scope>
    <source>
        <strain evidence="10">London</strain>
    </source>
</reference>
<accession>T1KE92</accession>
<evidence type="ECO:0000256" key="2">
    <source>
        <dbReference type="ARBA" id="ARBA00023015"/>
    </source>
</evidence>
<dbReference type="Gene3D" id="1.10.150.60">
    <property type="entry name" value="ARID DNA-binding domain"/>
    <property type="match status" value="1"/>
</dbReference>
<keyword evidence="3" id="KW-0238">DNA-binding</keyword>
<dbReference type="SUPFAM" id="SSF46774">
    <property type="entry name" value="ARID-like"/>
    <property type="match status" value="1"/>
</dbReference>
<feature type="compositionally biased region" description="Gly residues" evidence="6">
    <location>
        <begin position="192"/>
        <end position="205"/>
    </location>
</feature>
<dbReference type="PANTHER" id="PTHR15348">
    <property type="entry name" value="AT-RICH INTERACTIVE DOMAIN-CONTAINING PROTEIN ARID DOMAIN- CONTAINING PROTEIN DEAD RINGER PROTEIN B-CELL REGULATOR OF IGH TRANSCRIPTION BRIGHT"/>
    <property type="match status" value="1"/>
</dbReference>
<feature type="domain" description="ARID" evidence="7">
    <location>
        <begin position="49"/>
        <end position="141"/>
    </location>
</feature>
<dbReference type="eggNOG" id="KOG2744">
    <property type="taxonomic scope" value="Eukaryota"/>
</dbReference>
<feature type="region of interest" description="Disordered" evidence="6">
    <location>
        <begin position="1"/>
        <end position="31"/>
    </location>
</feature>
<dbReference type="PANTHER" id="PTHR15348:SF0">
    <property type="entry name" value="PROTEIN DEAD RINGER"/>
    <property type="match status" value="1"/>
</dbReference>
<dbReference type="FunFam" id="1.10.150.60:FF:000007">
    <property type="entry name" value="AT-rich interactive domain-containing protein 3C"/>
    <property type="match status" value="1"/>
</dbReference>
<dbReference type="STRING" id="32264.T1KE92"/>
<dbReference type="CDD" id="cd16867">
    <property type="entry name" value="ARID_ARID3"/>
    <property type="match status" value="1"/>
</dbReference>
<feature type="region of interest" description="Disordered" evidence="6">
    <location>
        <begin position="325"/>
        <end position="387"/>
    </location>
</feature>
<dbReference type="SMART" id="SM00501">
    <property type="entry name" value="BRIGHT"/>
    <property type="match status" value="1"/>
</dbReference>
<evidence type="ECO:0000313" key="9">
    <source>
        <dbReference type="EnsemblMetazoa" id="tetur09g05740.1"/>
    </source>
</evidence>
<dbReference type="InterPro" id="IPR001606">
    <property type="entry name" value="ARID_dom"/>
</dbReference>
<feature type="domain" description="REKLES" evidence="8">
    <location>
        <begin position="356"/>
        <end position="440"/>
    </location>
</feature>
<protein>
    <recommendedName>
        <fullName evidence="11">ARID domain-containing protein</fullName>
    </recommendedName>
</protein>
<evidence type="ECO:0000259" key="8">
    <source>
        <dbReference type="PROSITE" id="PS51486"/>
    </source>
</evidence>
<feature type="region of interest" description="Disordered" evidence="6">
    <location>
        <begin position="272"/>
        <end position="291"/>
    </location>
</feature>
<feature type="compositionally biased region" description="Polar residues" evidence="6">
    <location>
        <begin position="338"/>
        <end position="356"/>
    </location>
</feature>
<dbReference type="InterPro" id="IPR045147">
    <property type="entry name" value="ARI3A/B/C"/>
</dbReference>
<sequence length="440" mass="47408">MEGSEDEEEMSYIGQQNDQPDRQQDNQHDNQLQYSFEDQFKQLYELTPDPKRKEFLDDLFSFMTKRGTPVNRIPIMAKQVLDLFELYKLVVHHGGLVEVINKKIWREITKGLNLPSSITSAAFTLRSQYMKYLYPFECDRENLSTPEELQQAIDGNRREGRRLSNGQYVDVALSLAAGGSGISGNSIVGNNGSMGNGGHTNGGPAKGHPSNGGHTAHIKTETGGSGSGSAFSGGFLFNGGPSNGGPSNGRPTNSGLPYLGMTVTQPLSLVKRNSTATPSGASSSEEDSVPIHSLSRNPMLALASAQAIASAQAVALNLEPKRAMNGRQIDPNRDLHNNNHQNGAGSFKVNGSTVRHASSLSPSPSPSPSPPSSSSSSTSHNQGIDRNIPEVERILINAGMPAMHVKIDTNEGRDSTDSSLRVNMEINNMTYSGVLFPRMN</sequence>
<feature type="compositionally biased region" description="Basic and acidic residues" evidence="6">
    <location>
        <begin position="19"/>
        <end position="28"/>
    </location>
</feature>
<dbReference type="EMBL" id="CAEY01002034">
    <property type="status" value="NOT_ANNOTATED_CDS"/>
    <property type="molecule type" value="Genomic_DNA"/>
</dbReference>